<dbReference type="CDD" id="cd18968">
    <property type="entry name" value="chromodomain"/>
    <property type="match status" value="1"/>
</dbReference>
<evidence type="ECO:0000313" key="5">
    <source>
        <dbReference type="EMBL" id="KAJ4474451.1"/>
    </source>
</evidence>
<proteinExistence type="predicted"/>
<feature type="compositionally biased region" description="Acidic residues" evidence="3">
    <location>
        <begin position="12"/>
        <end position="23"/>
    </location>
</feature>
<dbReference type="InterPro" id="IPR023780">
    <property type="entry name" value="Chromo_domain"/>
</dbReference>
<dbReference type="SMART" id="SM00298">
    <property type="entry name" value="CHROMO"/>
    <property type="match status" value="1"/>
</dbReference>
<gene>
    <name evidence="5" type="ORF">J3R30DRAFT_3509183</name>
</gene>
<dbReference type="OrthoDB" id="433924at2759"/>
<accession>A0A9W9DKU3</accession>
<comment type="caution">
    <text evidence="5">The sequence shown here is derived from an EMBL/GenBank/DDBJ whole genome shotgun (WGS) entry which is preliminary data.</text>
</comment>
<evidence type="ECO:0000256" key="3">
    <source>
        <dbReference type="SAM" id="MobiDB-lite"/>
    </source>
</evidence>
<dbReference type="InterPro" id="IPR000953">
    <property type="entry name" value="Chromo/chromo_shadow_dom"/>
</dbReference>
<dbReference type="SUPFAM" id="SSF54160">
    <property type="entry name" value="Chromo domain-like"/>
    <property type="match status" value="1"/>
</dbReference>
<feature type="region of interest" description="Disordered" evidence="3">
    <location>
        <begin position="548"/>
        <end position="569"/>
    </location>
</feature>
<dbReference type="EMBL" id="JAOTPV010000016">
    <property type="protein sequence ID" value="KAJ4474451.1"/>
    <property type="molecule type" value="Genomic_DNA"/>
</dbReference>
<evidence type="ECO:0000259" key="4">
    <source>
        <dbReference type="PROSITE" id="PS50013"/>
    </source>
</evidence>
<dbReference type="Gene3D" id="2.40.50.40">
    <property type="match status" value="1"/>
</dbReference>
<evidence type="ECO:0000256" key="1">
    <source>
        <dbReference type="ARBA" id="ARBA00004123"/>
    </source>
</evidence>
<feature type="region of interest" description="Disordered" evidence="3">
    <location>
        <begin position="1075"/>
        <end position="1104"/>
    </location>
</feature>
<feature type="region of interest" description="Disordered" evidence="3">
    <location>
        <begin position="1"/>
        <end position="23"/>
    </location>
</feature>
<dbReference type="PROSITE" id="PS00598">
    <property type="entry name" value="CHROMO_1"/>
    <property type="match status" value="1"/>
</dbReference>
<dbReference type="AlphaFoldDB" id="A0A9W9DKU3"/>
<feature type="compositionally biased region" description="Basic and acidic residues" evidence="3">
    <location>
        <begin position="233"/>
        <end position="250"/>
    </location>
</feature>
<reference evidence="5" key="1">
    <citation type="submission" date="2022-08" db="EMBL/GenBank/DDBJ databases">
        <title>A Global Phylogenomic Analysis of the Shiitake Genus Lentinula.</title>
        <authorList>
            <consortium name="DOE Joint Genome Institute"/>
            <person name="Sierra-Patev S."/>
            <person name="Min B."/>
            <person name="Naranjo-Ortiz M."/>
            <person name="Looney B."/>
            <person name="Konkel Z."/>
            <person name="Slot J.C."/>
            <person name="Sakamoto Y."/>
            <person name="Steenwyk J.L."/>
            <person name="Rokas A."/>
            <person name="Carro J."/>
            <person name="Camarero S."/>
            <person name="Ferreira P."/>
            <person name="Molpeceres G."/>
            <person name="Ruiz-Duenas F.J."/>
            <person name="Serrano A."/>
            <person name="Henrissat B."/>
            <person name="Drula E."/>
            <person name="Hughes K.W."/>
            <person name="Mata J.L."/>
            <person name="Ishikawa N.K."/>
            <person name="Vargas-Isla R."/>
            <person name="Ushijima S."/>
            <person name="Smith C.A."/>
            <person name="Ahrendt S."/>
            <person name="Andreopoulos W."/>
            <person name="He G."/>
            <person name="Labutti K."/>
            <person name="Lipzen A."/>
            <person name="Ng V."/>
            <person name="Riley R."/>
            <person name="Sandor L."/>
            <person name="Barry K."/>
            <person name="Martinez A.T."/>
            <person name="Xiao Y."/>
            <person name="Gibbons J.G."/>
            <person name="Terashima K."/>
            <person name="Grigoriev I.V."/>
            <person name="Hibbett D.S."/>
        </authorList>
    </citation>
    <scope>NUCLEOTIDE SEQUENCE</scope>
    <source>
        <strain evidence="5">JLM2183</strain>
    </source>
</reference>
<dbReference type="PROSITE" id="PS50013">
    <property type="entry name" value="CHROMO_2"/>
    <property type="match status" value="1"/>
</dbReference>
<keyword evidence="2" id="KW-0539">Nucleus</keyword>
<dbReference type="InterPro" id="IPR016197">
    <property type="entry name" value="Chromo-like_dom_sf"/>
</dbReference>
<feature type="region of interest" description="Disordered" evidence="3">
    <location>
        <begin position="379"/>
        <end position="414"/>
    </location>
</feature>
<comment type="subcellular location">
    <subcellularLocation>
        <location evidence="1">Nucleus</location>
    </subcellularLocation>
</comment>
<dbReference type="GO" id="GO:0005634">
    <property type="term" value="C:nucleus"/>
    <property type="evidence" value="ECO:0007669"/>
    <property type="project" value="UniProtKB-SubCell"/>
</dbReference>
<feature type="compositionally biased region" description="Polar residues" evidence="3">
    <location>
        <begin position="1095"/>
        <end position="1104"/>
    </location>
</feature>
<dbReference type="Proteomes" id="UP001150266">
    <property type="component" value="Unassembled WGS sequence"/>
</dbReference>
<feature type="region of interest" description="Disordered" evidence="3">
    <location>
        <begin position="116"/>
        <end position="335"/>
    </location>
</feature>
<keyword evidence="6" id="KW-1185">Reference proteome</keyword>
<dbReference type="GO" id="GO:0006338">
    <property type="term" value="P:chromatin remodeling"/>
    <property type="evidence" value="ECO:0007669"/>
    <property type="project" value="UniProtKB-ARBA"/>
</dbReference>
<dbReference type="InterPro" id="IPR023779">
    <property type="entry name" value="Chromodomain_CS"/>
</dbReference>
<evidence type="ECO:0000313" key="6">
    <source>
        <dbReference type="Proteomes" id="UP001150266"/>
    </source>
</evidence>
<sequence>MGTRPKKKARVEEEESEELEESEDEVYQVEYFKKAKVDDDGEWLYLVKWFGYNDPDDDTWEPEKHIADCQRLLASFWQEIGGDDNDYLPGYECAPSQAWINKEKVRFGRTNTGAKERIEIQKAKEAEQERKRRQKQTKKPAIAKSVIHGNRSKDTVSKKGSRESSSTNIRIKEELNDDVPVFPRNISKKAKSTRKIEKTTLISSESSSNSDSDRPLAQGKRKRPSTKVTSKAMEVEGNRKVESSSADGEKYVQATDDPASLFATEKPITHKQTTQSSEEAQTEISSHKSPATSVPNVFAQAETKPKPNLPRLPTVRPVAGPSAGKPASFPSLSKLNVPTPSLPKLSIPVQPKTDTPVSASNIFTKHRLMQGALQMTTPTEKVPEVWRPPPPQKPSSLSGMSFKKNRGPPVKASSTITAPTMSLQHTPMYSPPTTPSSSMTAPVTGVSSSLRQSFVGIGLPPNLSRKQYNEPDVQNLPPSLPQETQNKTLFVSAESYVPLDSQQVQLSHDTNIAPPAMFAPESRLPPISINTSTTLDKEAEHFLQSVMSTTETSGLEPPLPPKSPSSRRIPSVEDAIWTGRIILETEHKNELQTISIEGMLLPSDPPANQTAPVMPLKVAMAYNDSKLLMKSRSFYRLKDLDGIVAACTPVQEWGWLCAENEQDARKLRKIAGMLSHQTLVGFMPVEIDGNIPAIILISPSNLIHDKLPRVSIFGPDETVLIVSLYSWIVRQDDHSLEKTQKHFMHRLDNAWDRRDFKLPQGIYEAYGEPGIRSMEGLAGSKPTVKHAVRMLEFPELLHSYLTSGGERPFALWPPVDSEAFCSSPIPKIEREMLLALLKEYPATIDRGTVGKEQDPSLRVIFVHVNSLAPATGQGNIKDMPGLSGYRITNDARFIVYGSSDIVNPRFPDLMQEIWHIGGVVTFTANALLSDPLGINERIFKIAEHEFWVCYVSPAVIGMVVSIAYRERESTILKRIACNALEHGIRREIKTNSIVINVDEDEDAPVPCTCDGFAYEWLLDAIDEESISLIGAPPLHASDPLLGGHGAMVHRGVPRDGRLRRIEEWKQVSNNLLASSSSPAVSMNTMPPSSPPLSAVQDQLPPSSKEAQYNDPFASWILQLFDSDIRNRSETLAYCIEEFKRLCGNVPQDQWEDVLKREMMEELGRMQICMGFREELRRFVIVTGSEDKDLQTAKCGFEWVTAESFKFHDVTDNDLEYL</sequence>
<feature type="compositionally biased region" description="Basic and acidic residues" evidence="3">
    <location>
        <begin position="116"/>
        <end position="130"/>
    </location>
</feature>
<evidence type="ECO:0000256" key="2">
    <source>
        <dbReference type="ARBA" id="ARBA00023242"/>
    </source>
</evidence>
<protein>
    <recommendedName>
        <fullName evidence="4">Chromo domain-containing protein</fullName>
    </recommendedName>
</protein>
<dbReference type="PANTHER" id="PTHR22812">
    <property type="entry name" value="CHROMOBOX PROTEIN"/>
    <property type="match status" value="1"/>
</dbReference>
<organism evidence="5 6">
    <name type="scientific">Lentinula aciculospora</name>
    <dbReference type="NCBI Taxonomy" id="153920"/>
    <lineage>
        <taxon>Eukaryota</taxon>
        <taxon>Fungi</taxon>
        <taxon>Dikarya</taxon>
        <taxon>Basidiomycota</taxon>
        <taxon>Agaricomycotina</taxon>
        <taxon>Agaricomycetes</taxon>
        <taxon>Agaricomycetidae</taxon>
        <taxon>Agaricales</taxon>
        <taxon>Marasmiineae</taxon>
        <taxon>Omphalotaceae</taxon>
        <taxon>Lentinula</taxon>
    </lineage>
</organism>
<feature type="compositionally biased region" description="Basic and acidic residues" evidence="3">
    <location>
        <begin position="151"/>
        <end position="162"/>
    </location>
</feature>
<feature type="domain" description="Chromo" evidence="4">
    <location>
        <begin position="27"/>
        <end position="79"/>
    </location>
</feature>
<dbReference type="Pfam" id="PF00385">
    <property type="entry name" value="Chromo"/>
    <property type="match status" value="1"/>
</dbReference>
<dbReference type="InterPro" id="IPR051219">
    <property type="entry name" value="Heterochromatin_chromo-domain"/>
</dbReference>
<feature type="compositionally biased region" description="Polar residues" evidence="3">
    <location>
        <begin position="270"/>
        <end position="295"/>
    </location>
</feature>
<name>A0A9W9DKU3_9AGAR</name>